<gene>
    <name evidence="3" type="ORF">L228DRAFT_171363</name>
</gene>
<dbReference type="AlphaFoldDB" id="A0A165FU13"/>
<evidence type="ECO:0000313" key="4">
    <source>
        <dbReference type="Proteomes" id="UP000076632"/>
    </source>
</evidence>
<dbReference type="InterPro" id="IPR019315">
    <property type="entry name" value="MMTA2_N"/>
</dbReference>
<dbReference type="RefSeq" id="XP_018186935.1">
    <property type="nucleotide sequence ID" value="XM_018329491.1"/>
</dbReference>
<dbReference type="Proteomes" id="UP000076632">
    <property type="component" value="Unassembled WGS sequence"/>
</dbReference>
<organism evidence="3 4">
    <name type="scientific">Xylona heveae (strain CBS 132557 / TC161)</name>
    <dbReference type="NCBI Taxonomy" id="1328760"/>
    <lineage>
        <taxon>Eukaryota</taxon>
        <taxon>Fungi</taxon>
        <taxon>Dikarya</taxon>
        <taxon>Ascomycota</taxon>
        <taxon>Pezizomycotina</taxon>
        <taxon>Xylonomycetes</taxon>
        <taxon>Xylonales</taxon>
        <taxon>Xylonaceae</taxon>
        <taxon>Xylona</taxon>
    </lineage>
</organism>
<sequence>MDLVASVRKEGSRGGRGEFKWEDVQGSTRRENYLGHSLMAPVGRWQQGRDLSWYAKSGAPNADADAEASSAADARAEEIRRVKEAEQDALAAALGFAPTPRRLDSGGGASRAEIEKAVQETTADDDEGAGAAADKVDRKGRYDVDIDNAEGGGRGVGYGGFGGRQIGPVGDSDTLGGEGVGLARGGILGGESGGERRARHSRRGEREREDDYGREDRHRRRRKEERRERERDRVRGYDRGFDRERGRDRSHERRRDRRRERSREDRHHRHEQHHRRHGRSRSRSRSRDKRERSPGDRATSPRGDRRRDRDDTYGDRRGAYRGSERRRYSDDRYGDDDRRRR</sequence>
<evidence type="ECO:0000313" key="3">
    <source>
        <dbReference type="EMBL" id="KZF21380.1"/>
    </source>
</evidence>
<dbReference type="InParanoid" id="A0A165FU13"/>
<feature type="region of interest" description="Disordered" evidence="1">
    <location>
        <begin position="55"/>
        <end position="80"/>
    </location>
</feature>
<feature type="domain" description="Multiple myeloma tumor-associated protein 2-like N-terminal" evidence="2">
    <location>
        <begin position="11"/>
        <end position="95"/>
    </location>
</feature>
<dbReference type="OMA" id="THHRVDR"/>
<feature type="compositionally biased region" description="Basic and acidic residues" evidence="1">
    <location>
        <begin position="134"/>
        <end position="144"/>
    </location>
</feature>
<feature type="compositionally biased region" description="Basic and acidic residues" evidence="1">
    <location>
        <begin position="225"/>
        <end position="265"/>
    </location>
</feature>
<feature type="region of interest" description="Disordered" evidence="1">
    <location>
        <begin position="93"/>
        <end position="341"/>
    </location>
</feature>
<evidence type="ECO:0000259" key="2">
    <source>
        <dbReference type="Pfam" id="PF10159"/>
    </source>
</evidence>
<dbReference type="STRING" id="1328760.A0A165FU13"/>
<dbReference type="Pfam" id="PF10159">
    <property type="entry name" value="MMtag"/>
    <property type="match status" value="1"/>
</dbReference>
<feature type="compositionally biased region" description="Basic residues" evidence="1">
    <location>
        <begin position="266"/>
        <end position="287"/>
    </location>
</feature>
<protein>
    <recommendedName>
        <fullName evidence="2">Multiple myeloma tumor-associated protein 2-like N-terminal domain-containing protein</fullName>
    </recommendedName>
</protein>
<dbReference type="InterPro" id="IPR039207">
    <property type="entry name" value="MMTAG2-like"/>
</dbReference>
<dbReference type="GeneID" id="28894628"/>
<name>A0A165FU13_XYLHT</name>
<feature type="compositionally biased region" description="Basic and acidic residues" evidence="1">
    <location>
        <begin position="302"/>
        <end position="341"/>
    </location>
</feature>
<evidence type="ECO:0000256" key="1">
    <source>
        <dbReference type="SAM" id="MobiDB-lite"/>
    </source>
</evidence>
<keyword evidence="4" id="KW-1185">Reference proteome</keyword>
<proteinExistence type="predicted"/>
<dbReference type="EMBL" id="KV407461">
    <property type="protein sequence ID" value="KZF21380.1"/>
    <property type="molecule type" value="Genomic_DNA"/>
</dbReference>
<dbReference type="PANTHER" id="PTHR14580:SF0">
    <property type="entry name" value="MULTIPLE MYELOMA TUMOR-ASSOCIATED PROTEIN 2"/>
    <property type="match status" value="1"/>
</dbReference>
<dbReference type="PANTHER" id="PTHR14580">
    <property type="entry name" value="MULTIPLE MYELOMA TUMOR-ASSOCIATED PROTEIN 2 FAMILY MEMBER"/>
    <property type="match status" value="1"/>
</dbReference>
<feature type="compositionally biased region" description="Gly residues" evidence="1">
    <location>
        <begin position="150"/>
        <end position="165"/>
    </location>
</feature>
<dbReference type="OrthoDB" id="5390672at2759"/>
<reference evidence="3 4" key="1">
    <citation type="journal article" date="2016" name="Fungal Biol.">
        <title>The genome of Xylona heveae provides a window into fungal endophytism.</title>
        <authorList>
            <person name="Gazis R."/>
            <person name="Kuo A."/>
            <person name="Riley R."/>
            <person name="LaButti K."/>
            <person name="Lipzen A."/>
            <person name="Lin J."/>
            <person name="Amirebrahimi M."/>
            <person name="Hesse C.N."/>
            <person name="Spatafora J.W."/>
            <person name="Henrissat B."/>
            <person name="Hainaut M."/>
            <person name="Grigoriev I.V."/>
            <person name="Hibbett D.S."/>
        </authorList>
    </citation>
    <scope>NUCLEOTIDE SEQUENCE [LARGE SCALE GENOMIC DNA]</scope>
    <source>
        <strain evidence="3 4">TC161</strain>
    </source>
</reference>
<feature type="compositionally biased region" description="Basic and acidic residues" evidence="1">
    <location>
        <begin position="204"/>
        <end position="216"/>
    </location>
</feature>
<feature type="compositionally biased region" description="Gly residues" evidence="1">
    <location>
        <begin position="176"/>
        <end position="192"/>
    </location>
</feature>
<accession>A0A165FU13</accession>